<comment type="caution">
    <text evidence="1">The sequence shown here is derived from an EMBL/GenBank/DDBJ whole genome shotgun (WGS) entry which is preliminary data.</text>
</comment>
<reference evidence="1" key="1">
    <citation type="submission" date="2021-06" db="EMBL/GenBank/DDBJ databases">
        <authorList>
            <person name="Kallberg Y."/>
            <person name="Tangrot J."/>
            <person name="Rosling A."/>
        </authorList>
    </citation>
    <scope>NUCLEOTIDE SEQUENCE</scope>
    <source>
        <strain evidence="1">AU212A</strain>
    </source>
</reference>
<sequence length="69" mass="7668">ASVIAILNFVKIAFSSIITLTAAKMQDTLGIGLMFTLLSVLATLECRCLVLVFTKRKEKTTWMNLTNIF</sequence>
<name>A0ACA9PCL4_9GLOM</name>
<gene>
    <name evidence="1" type="ORF">SCALOS_LOCUS10578</name>
</gene>
<dbReference type="Proteomes" id="UP000789860">
    <property type="component" value="Unassembled WGS sequence"/>
</dbReference>
<protein>
    <submittedName>
        <fullName evidence="1">10324_t:CDS:1</fullName>
    </submittedName>
</protein>
<evidence type="ECO:0000313" key="2">
    <source>
        <dbReference type="Proteomes" id="UP000789860"/>
    </source>
</evidence>
<dbReference type="EMBL" id="CAJVPM010040417">
    <property type="protein sequence ID" value="CAG8703291.1"/>
    <property type="molecule type" value="Genomic_DNA"/>
</dbReference>
<feature type="non-terminal residue" evidence="1">
    <location>
        <position position="1"/>
    </location>
</feature>
<organism evidence="1 2">
    <name type="scientific">Scutellospora calospora</name>
    <dbReference type="NCBI Taxonomy" id="85575"/>
    <lineage>
        <taxon>Eukaryota</taxon>
        <taxon>Fungi</taxon>
        <taxon>Fungi incertae sedis</taxon>
        <taxon>Mucoromycota</taxon>
        <taxon>Glomeromycotina</taxon>
        <taxon>Glomeromycetes</taxon>
        <taxon>Diversisporales</taxon>
        <taxon>Gigasporaceae</taxon>
        <taxon>Scutellospora</taxon>
    </lineage>
</organism>
<accession>A0ACA9PCL4</accession>
<evidence type="ECO:0000313" key="1">
    <source>
        <dbReference type="EMBL" id="CAG8703291.1"/>
    </source>
</evidence>
<proteinExistence type="predicted"/>
<keyword evidence="2" id="KW-1185">Reference proteome</keyword>